<dbReference type="Proteomes" id="UP001206788">
    <property type="component" value="Unassembled WGS sequence"/>
</dbReference>
<comment type="caution">
    <text evidence="2">The sequence shown here is derived from an EMBL/GenBank/DDBJ whole genome shotgun (WGS) entry which is preliminary data.</text>
</comment>
<accession>A0ABT2G9N6</accession>
<dbReference type="Gene3D" id="2.60.120.560">
    <property type="entry name" value="Exo-inulinase, domain 1"/>
    <property type="match status" value="1"/>
</dbReference>
<dbReference type="Pfam" id="PF06439">
    <property type="entry name" value="3keto-disac_hyd"/>
    <property type="match status" value="1"/>
</dbReference>
<dbReference type="RefSeq" id="WP_259415592.1">
    <property type="nucleotide sequence ID" value="NZ_JANWGH010000004.1"/>
</dbReference>
<feature type="domain" description="3-keto-alpha-glucoside-1,2-lyase/3-keto-2-hydroxy-glucal hydratase" evidence="1">
    <location>
        <begin position="43"/>
        <end position="247"/>
    </location>
</feature>
<evidence type="ECO:0000313" key="2">
    <source>
        <dbReference type="EMBL" id="MCS5491983.1"/>
    </source>
</evidence>
<gene>
    <name evidence="2" type="ORF">NY014_16240</name>
</gene>
<sequence>MVKFRYVIGGLAFLMAGACSGPKTETVEETEVQMETTAEPESEWISLFDGQTFNGWHKYGGGEVGNAWKIENGELYLDAANKDGWQTGDGGDIVTDQEFENFHFQAEWKIAPNGNSGIIFFVNESPEYDYCWQTGPEMQVLDNDGHPDAQIISHRAGDLYDLIVSSEETVKPVGEWNLAEIIADNGNLTLRLNGVDVVKTTMWTPEWEALIADSKFKDMPGFGKFKKGRIALQDHGDVVHFRNIRIKEL</sequence>
<evidence type="ECO:0000259" key="1">
    <source>
        <dbReference type="Pfam" id="PF06439"/>
    </source>
</evidence>
<dbReference type="EMBL" id="JANWGH010000004">
    <property type="protein sequence ID" value="MCS5491983.1"/>
    <property type="molecule type" value="Genomic_DNA"/>
</dbReference>
<organism evidence="2 3">
    <name type="scientific">Algoriphagus limi</name>
    <dbReference type="NCBI Taxonomy" id="2975273"/>
    <lineage>
        <taxon>Bacteria</taxon>
        <taxon>Pseudomonadati</taxon>
        <taxon>Bacteroidota</taxon>
        <taxon>Cytophagia</taxon>
        <taxon>Cytophagales</taxon>
        <taxon>Cyclobacteriaceae</taxon>
        <taxon>Algoriphagus</taxon>
    </lineage>
</organism>
<reference evidence="2 3" key="1">
    <citation type="submission" date="2022-08" db="EMBL/GenBank/DDBJ databases">
        <title>Algoriphagus sp. CAU 1643 isolated from mud.</title>
        <authorList>
            <person name="Kim W."/>
        </authorList>
    </citation>
    <scope>NUCLEOTIDE SEQUENCE [LARGE SCALE GENOMIC DNA]</scope>
    <source>
        <strain evidence="2 3">CAU 1643</strain>
    </source>
</reference>
<dbReference type="PROSITE" id="PS51257">
    <property type="entry name" value="PROKAR_LIPOPROTEIN"/>
    <property type="match status" value="1"/>
</dbReference>
<name>A0ABT2G9N6_9BACT</name>
<evidence type="ECO:0000313" key="3">
    <source>
        <dbReference type="Proteomes" id="UP001206788"/>
    </source>
</evidence>
<protein>
    <submittedName>
        <fullName evidence="2">DUF1080 domain-containing protein</fullName>
    </submittedName>
</protein>
<dbReference type="InterPro" id="IPR010496">
    <property type="entry name" value="AL/BT2_dom"/>
</dbReference>
<proteinExistence type="predicted"/>
<keyword evidence="3" id="KW-1185">Reference proteome</keyword>